<name>F0RKV7_DEIPM</name>
<accession>F0RKV7</accession>
<sequence>MSKTLSLISLALLVIGCGAAPAQPQASASALPEAVTVLGESPVSQRIQLPAARPLAAATALTPAGLNATALPHWAGPVPLQHSMYQPGRGAVGPQGELTVTAAKDVAARFELNRYAANGQPLAQYGYSVPKPGSTAPGGGRPLPYSQAWVASAEDAPDQELYVMNIFGSASGMYPDPARGPVQAEIRLMNGALQPRTTNADGPYQLPLLISSGTEVRAGEQGIVVSTPRPWNFYGAQRAPQGTRVYELSHHSWDNVEMDQLNVLLPPTQYADNYTSSQMDTAPDGSVYVATFTSYQKDCVRTCPSVAGLTKLRGGQVQWQVFWDADEPVAAEDIAAHEKGAGLLVTRSRPGVNEWGGEVPVESNTLLTFGADGKPLQQLDLPEETDSAGFPLVYRQLQLKADGRFVLGAAQTLAAGNLSQGMTRKQTLADTYSGLEVRHLLSRGEYLYVQGSANLGDLAKVQPSVPVPELPQPVGYESEQFVLPYDFDLNPRW</sequence>
<dbReference type="OrthoDB" id="77420at2"/>
<evidence type="ECO:0000313" key="2">
    <source>
        <dbReference type="EMBL" id="ADY26819.1"/>
    </source>
</evidence>
<evidence type="ECO:0008006" key="4">
    <source>
        <dbReference type="Google" id="ProtNLM"/>
    </source>
</evidence>
<reference evidence="2 3" key="2">
    <citation type="journal article" date="2012" name="Stand. Genomic Sci.">
        <title>Complete genome sequence of the orange-red pigmented, radioresistant Deinococcus proteolyticus type strain (MRP(T)).</title>
        <authorList>
            <person name="Copeland A."/>
            <person name="Zeytun A."/>
            <person name="Yassawong M."/>
            <person name="Nolan M."/>
            <person name="Lucas S."/>
            <person name="Hammon N."/>
            <person name="Deshpande S."/>
            <person name="Cheng J.F."/>
            <person name="Han C."/>
            <person name="Tapia R."/>
            <person name="Goodwin L.A."/>
            <person name="Pitluck S."/>
            <person name="Mavromatis K."/>
            <person name="Liolios K."/>
            <person name="Pagani I."/>
            <person name="Ivanova N."/>
            <person name="Mikhailova N."/>
            <person name="Pati A."/>
            <person name="Chen A."/>
            <person name="Palaniappan K."/>
            <person name="Land M."/>
            <person name="Hauser L."/>
            <person name="Jeffries C.D."/>
            <person name="Brambilla E.M."/>
            <person name="Rohde M."/>
            <person name="Sikorski J."/>
            <person name="Pukall R."/>
            <person name="Goker M."/>
            <person name="Detter J.C."/>
            <person name="Woyke T."/>
            <person name="Bristow J."/>
            <person name="Eisen J.A."/>
            <person name="Markowitz V."/>
            <person name="Hugenholtz P."/>
            <person name="Kyrpides N.C."/>
            <person name="Klenk H.P."/>
            <person name="Lapidus A."/>
        </authorList>
    </citation>
    <scope>NUCLEOTIDE SEQUENCE [LARGE SCALE GENOMIC DNA]</scope>
    <source>
        <strain evidence="3">ATCC 35074 / DSM 20540 / JCM 6276 / NBRC 101906 / NCIMB 13154 / VKM Ac-1939 / CCM 2703 / MRP</strain>
    </source>
</reference>
<protein>
    <recommendedName>
        <fullName evidence="4">Lipoprotein</fullName>
    </recommendedName>
</protein>
<dbReference type="EMBL" id="CP002536">
    <property type="protein sequence ID" value="ADY26819.1"/>
    <property type="molecule type" value="Genomic_DNA"/>
</dbReference>
<feature type="chain" id="PRO_5003259550" description="Lipoprotein" evidence="1">
    <location>
        <begin position="23"/>
        <end position="493"/>
    </location>
</feature>
<dbReference type="PROSITE" id="PS51257">
    <property type="entry name" value="PROKAR_LIPOPROTEIN"/>
    <property type="match status" value="1"/>
</dbReference>
<proteinExistence type="predicted"/>
<dbReference type="RefSeq" id="WP_013615427.1">
    <property type="nucleotide sequence ID" value="NC_015161.1"/>
</dbReference>
<dbReference type="Proteomes" id="UP000007718">
    <property type="component" value="Chromosome"/>
</dbReference>
<dbReference type="KEGG" id="dpt:Deipr_1685"/>
<gene>
    <name evidence="2" type="ordered locus">Deipr_1685</name>
</gene>
<organism evidence="2 3">
    <name type="scientific">Deinococcus proteolyticus (strain ATCC 35074 / DSM 20540 / JCM 6276 / NBRC 101906 / NCIMB 13154 / VKM Ac-1939 / CCM 2703 / MRP)</name>
    <dbReference type="NCBI Taxonomy" id="693977"/>
    <lineage>
        <taxon>Bacteria</taxon>
        <taxon>Thermotogati</taxon>
        <taxon>Deinococcota</taxon>
        <taxon>Deinococci</taxon>
        <taxon>Deinococcales</taxon>
        <taxon>Deinococcaceae</taxon>
        <taxon>Deinococcus</taxon>
    </lineage>
</organism>
<dbReference type="AlphaFoldDB" id="F0RKV7"/>
<reference evidence="3" key="1">
    <citation type="submission" date="2011-02" db="EMBL/GenBank/DDBJ databases">
        <title>The complete sequence of chromosome of Deinococcus proteolyticus DSM 20540.</title>
        <authorList>
            <consortium name="US DOE Joint Genome Institute (JGI-PGF)"/>
            <person name="Lucas S."/>
            <person name="Copeland A."/>
            <person name="Lapidus A."/>
            <person name="Bruce D."/>
            <person name="Goodwin L."/>
            <person name="Pitluck S."/>
            <person name="Kyrpides N."/>
            <person name="Mavromatis K."/>
            <person name="Pagani I."/>
            <person name="Ivanova N."/>
            <person name="Ovchinnikova G."/>
            <person name="Zeytun A."/>
            <person name="Detter J.C."/>
            <person name="Han C."/>
            <person name="Land M."/>
            <person name="Hauser L."/>
            <person name="Markowitz V."/>
            <person name="Cheng J.-F."/>
            <person name="Hugenholtz P."/>
            <person name="Woyke T."/>
            <person name="Wu D."/>
            <person name="Pukall R."/>
            <person name="Steenblock K."/>
            <person name="Brambilla E."/>
            <person name="Klenk H.-P."/>
            <person name="Eisen J.A."/>
        </authorList>
    </citation>
    <scope>NUCLEOTIDE SEQUENCE [LARGE SCALE GENOMIC DNA]</scope>
    <source>
        <strain evidence="3">ATCC 35074 / DSM 20540 / JCM 6276 / NBRC 101906 / NCIMB 13154 / VKM Ac-1939 / CCM 2703 / MRP</strain>
    </source>
</reference>
<evidence type="ECO:0000256" key="1">
    <source>
        <dbReference type="SAM" id="SignalP"/>
    </source>
</evidence>
<dbReference type="HOGENOM" id="CLU_552890_0_0_0"/>
<keyword evidence="3" id="KW-1185">Reference proteome</keyword>
<evidence type="ECO:0000313" key="3">
    <source>
        <dbReference type="Proteomes" id="UP000007718"/>
    </source>
</evidence>
<keyword evidence="1" id="KW-0732">Signal</keyword>
<feature type="signal peptide" evidence="1">
    <location>
        <begin position="1"/>
        <end position="22"/>
    </location>
</feature>